<dbReference type="Gene3D" id="1.10.260.40">
    <property type="entry name" value="lambda repressor-like DNA-binding domains"/>
    <property type="match status" value="1"/>
</dbReference>
<dbReference type="InterPro" id="IPR010982">
    <property type="entry name" value="Lambda_DNA-bd_dom_sf"/>
</dbReference>
<keyword evidence="2 5" id="KW-0238">DNA-binding</keyword>
<dbReference type="PANTHER" id="PTHR30146:SF109">
    <property type="entry name" value="HTH-TYPE TRANSCRIPTIONAL REGULATOR GALS"/>
    <property type="match status" value="1"/>
</dbReference>
<dbReference type="PANTHER" id="PTHR30146">
    <property type="entry name" value="LACI-RELATED TRANSCRIPTIONAL REPRESSOR"/>
    <property type="match status" value="1"/>
</dbReference>
<evidence type="ECO:0000256" key="3">
    <source>
        <dbReference type="ARBA" id="ARBA00023163"/>
    </source>
</evidence>
<keyword evidence="1" id="KW-0805">Transcription regulation</keyword>
<evidence type="ECO:0000256" key="1">
    <source>
        <dbReference type="ARBA" id="ARBA00023015"/>
    </source>
</evidence>
<dbReference type="SUPFAM" id="SSF53822">
    <property type="entry name" value="Periplasmic binding protein-like I"/>
    <property type="match status" value="1"/>
</dbReference>
<dbReference type="InterPro" id="IPR028082">
    <property type="entry name" value="Peripla_BP_I"/>
</dbReference>
<protein>
    <submittedName>
        <fullName evidence="5">DNA-binding LacI/PurR family transcriptional regulator/ABC-type glycerol-3-phosphate transport system substrate-binding protein</fullName>
    </submittedName>
</protein>
<dbReference type="InterPro" id="IPR000843">
    <property type="entry name" value="HTH_LacI"/>
</dbReference>
<dbReference type="PROSITE" id="PS50932">
    <property type="entry name" value="HTH_LACI_2"/>
    <property type="match status" value="1"/>
</dbReference>
<comment type="caution">
    <text evidence="5">The sequence shown here is derived from an EMBL/GenBank/DDBJ whole genome shotgun (WGS) entry which is preliminary data.</text>
</comment>
<sequence length="724" mass="82673">MATILDIAKEAGVSHGTVSNVLNGKGNVSSKKMELVLKAAEKLGYNLNNNAKLLRSGKSQTIIMILPSLGLEEYSIFYENALKEANFRDFQLRLYCTYDNPIKERQIIKEIIKERPSGIITVSALEDANEYYEQIPINKSDIIFINRKIVNAQEFITFDFNQAGIEIATFIDQHTTGKIALFTGEENFANEHDFTISILKSLENRDVTVYQSTLSHEYENAFKLVLESSFDCIIATNVSKAQLLVKAFHYGSKQNLPKIITLGPLKNTYSNEMLYYYQDFGYLGERVVKNIIQTIHLKDKSHSHIYPNYGFLMKPNRYNHFQTEIKILTIDSPATHALKKVITHFEKSTNCIVQLDIKAYNEVFQILEDDEMWKTYDIIRLDIAGYSWYGQKIYRPLQGLEVELDEFINALPYFLKDAYVNINDTAYAVPFDISIQMLFYRKDIFDNDIVKRKYFEKTKSELRTPTTFEKYNELITFFNESDFDQVKELAGASMISGNIETIAAEYLLRYYSLNGDILTTSDIELDREIAIGAMKLLYDNYQNSLVIDSNWWGEEVQAFIDGKSAMVIGFMNHLSVVSQSNIKDSIGIADVPGNAPLLGGGILGITKSTNKVAASIEFLTWLNSPEISEQINLLGGNTASYFLSNNSVVRTMYPWLAKAKKTIMNGKRETVFENGQCIDLKHTEEIIGKHIRKLLAEEQPQFEKCVENINEELLEKQELLTIQV</sequence>
<keyword evidence="6" id="KW-1185">Reference proteome</keyword>
<keyword evidence="3" id="KW-0804">Transcription</keyword>
<evidence type="ECO:0000259" key="4">
    <source>
        <dbReference type="PROSITE" id="PS50932"/>
    </source>
</evidence>
<dbReference type="Proteomes" id="UP000626697">
    <property type="component" value="Unassembled WGS sequence"/>
</dbReference>
<dbReference type="SUPFAM" id="SSF47413">
    <property type="entry name" value="lambda repressor-like DNA-binding domains"/>
    <property type="match status" value="1"/>
</dbReference>
<dbReference type="Gene3D" id="3.40.190.10">
    <property type="entry name" value="Periplasmic binding protein-like II"/>
    <property type="match status" value="2"/>
</dbReference>
<dbReference type="Pfam" id="PF00356">
    <property type="entry name" value="LacI"/>
    <property type="match status" value="1"/>
</dbReference>
<dbReference type="CDD" id="cd01392">
    <property type="entry name" value="HTH_LacI"/>
    <property type="match status" value="1"/>
</dbReference>
<dbReference type="GO" id="GO:0003677">
    <property type="term" value="F:DNA binding"/>
    <property type="evidence" value="ECO:0007669"/>
    <property type="project" value="UniProtKB-KW"/>
</dbReference>
<dbReference type="SUPFAM" id="SSF53850">
    <property type="entry name" value="Periplasmic binding protein-like II"/>
    <property type="match status" value="1"/>
</dbReference>
<proteinExistence type="predicted"/>
<dbReference type="Pfam" id="PF13416">
    <property type="entry name" value="SBP_bac_8"/>
    <property type="match status" value="1"/>
</dbReference>
<accession>A0ABR6CN73</accession>
<dbReference type="Gene3D" id="3.40.50.2300">
    <property type="match status" value="1"/>
</dbReference>
<dbReference type="PROSITE" id="PS00356">
    <property type="entry name" value="HTH_LACI_1"/>
    <property type="match status" value="1"/>
</dbReference>
<organism evidence="5 6">
    <name type="scientific">Peribacillus huizhouensis</name>
    <dbReference type="NCBI Taxonomy" id="1501239"/>
    <lineage>
        <taxon>Bacteria</taxon>
        <taxon>Bacillati</taxon>
        <taxon>Bacillota</taxon>
        <taxon>Bacilli</taxon>
        <taxon>Bacillales</taxon>
        <taxon>Bacillaceae</taxon>
        <taxon>Peribacillus</taxon>
    </lineage>
</organism>
<gene>
    <name evidence="5" type="ORF">HNP81_001740</name>
</gene>
<name>A0ABR6CN73_9BACI</name>
<reference evidence="5 6" key="1">
    <citation type="submission" date="2020-08" db="EMBL/GenBank/DDBJ databases">
        <title>Genomic Encyclopedia of Type Strains, Phase IV (KMG-IV): sequencing the most valuable type-strain genomes for metagenomic binning, comparative biology and taxonomic classification.</title>
        <authorList>
            <person name="Goeker M."/>
        </authorList>
    </citation>
    <scope>NUCLEOTIDE SEQUENCE [LARGE SCALE GENOMIC DNA]</scope>
    <source>
        <strain evidence="5 6">DSM 105481</strain>
    </source>
</reference>
<dbReference type="SMART" id="SM00354">
    <property type="entry name" value="HTH_LACI"/>
    <property type="match status" value="1"/>
</dbReference>
<evidence type="ECO:0000313" key="5">
    <source>
        <dbReference type="EMBL" id="MBA9026455.1"/>
    </source>
</evidence>
<evidence type="ECO:0000313" key="6">
    <source>
        <dbReference type="Proteomes" id="UP000626697"/>
    </source>
</evidence>
<dbReference type="EMBL" id="JACJHX010000004">
    <property type="protein sequence ID" value="MBA9026455.1"/>
    <property type="molecule type" value="Genomic_DNA"/>
</dbReference>
<dbReference type="InterPro" id="IPR006059">
    <property type="entry name" value="SBP"/>
</dbReference>
<feature type="domain" description="HTH lacI-type" evidence="4">
    <location>
        <begin position="2"/>
        <end position="56"/>
    </location>
</feature>
<evidence type="ECO:0000256" key="2">
    <source>
        <dbReference type="ARBA" id="ARBA00023125"/>
    </source>
</evidence>